<evidence type="ECO:0000313" key="2">
    <source>
        <dbReference type="EMBL" id="QHS89833.1"/>
    </source>
</evidence>
<protein>
    <recommendedName>
        <fullName evidence="1">PLOD1-3-like GT domain-containing protein</fullName>
    </recommendedName>
</protein>
<dbReference type="InterPro" id="IPR057589">
    <property type="entry name" value="GT_PLOD"/>
</dbReference>
<evidence type="ECO:0000259" key="1">
    <source>
        <dbReference type="Pfam" id="PF25342"/>
    </source>
</evidence>
<name>A0A6C0BEN0_9ZZZZ</name>
<reference evidence="2" key="1">
    <citation type="journal article" date="2020" name="Nature">
        <title>Giant virus diversity and host interactions through global metagenomics.</title>
        <authorList>
            <person name="Schulz F."/>
            <person name="Roux S."/>
            <person name="Paez-Espino D."/>
            <person name="Jungbluth S."/>
            <person name="Walsh D.A."/>
            <person name="Denef V.J."/>
            <person name="McMahon K.D."/>
            <person name="Konstantinidis K.T."/>
            <person name="Eloe-Fadrosh E.A."/>
            <person name="Kyrpides N.C."/>
            <person name="Woyke T."/>
        </authorList>
    </citation>
    <scope>NUCLEOTIDE SEQUENCE</scope>
    <source>
        <strain evidence="2">GVMAG-M-3300010160-4</strain>
    </source>
</reference>
<proteinExistence type="predicted"/>
<organism evidence="2">
    <name type="scientific">viral metagenome</name>
    <dbReference type="NCBI Taxonomy" id="1070528"/>
    <lineage>
        <taxon>unclassified sequences</taxon>
        <taxon>metagenomes</taxon>
        <taxon>organismal metagenomes</taxon>
    </lineage>
</organism>
<dbReference type="AlphaFoldDB" id="A0A6C0BEN0"/>
<dbReference type="PANTHER" id="PTHR36587:SF2">
    <property type="entry name" value="EXPRESSION SITE-ASSOCIATED GENE 3 (ESAG3)-LIKE PROTEIN"/>
    <property type="match status" value="1"/>
</dbReference>
<sequence>MEDTPKIKIVTVATHEFGYLKWLKQSCSRCGTELVVLGMERKWKGYVTKIELINEYLLSQDDKDIICFVDAYDVIMLKNVEDLKKDFIEFTNKNNSKIICSLGPQVKYGINVVDDILDRAIKKSFNVGENLTHINPGLYIGYVKELKSMTNDMMKLYIETNEEDDEKLLNTYYSQNQKIISPDTDYTFFNNVPFTQLLDDGDYGHNSYFIHRIGNGILINFLERNGYRITTREKAILLINGLEDLSKKAPYHISRIIDSAIN</sequence>
<dbReference type="CDD" id="cd22997">
    <property type="entry name" value="GT_LH"/>
    <property type="match status" value="1"/>
</dbReference>
<dbReference type="EMBL" id="MN739120">
    <property type="protein sequence ID" value="QHS89833.1"/>
    <property type="molecule type" value="Genomic_DNA"/>
</dbReference>
<accession>A0A6C0BEN0</accession>
<dbReference type="Pfam" id="PF25342">
    <property type="entry name" value="GT_PLOD"/>
    <property type="match status" value="1"/>
</dbReference>
<dbReference type="PANTHER" id="PTHR36587">
    <property type="entry name" value="EXPRESSION SITE-ASSOCIATED GENE 3 (ESAG3)-LIKE PROTEIN"/>
    <property type="match status" value="1"/>
</dbReference>
<feature type="domain" description="PLOD1-3-like GT" evidence="1">
    <location>
        <begin position="5"/>
        <end position="172"/>
    </location>
</feature>